<dbReference type="EMBL" id="MPTB01000014">
    <property type="protein sequence ID" value="OMD47766.1"/>
    <property type="molecule type" value="Genomic_DNA"/>
</dbReference>
<dbReference type="Gene3D" id="3.55.50.10">
    <property type="entry name" value="Baseplate protein-like domains"/>
    <property type="match status" value="1"/>
</dbReference>
<dbReference type="SUPFAM" id="SSF69279">
    <property type="entry name" value="Phage tail proteins"/>
    <property type="match status" value="1"/>
</dbReference>
<sequence>MAMSAVSYEHLHILPFEMRLHHVTLVKKINDHAKLTFTGMISEDREEHYVRMADENTPVELLYTDENGNSKRLFHGTILKLRVKVDKEAYWLEAEAISHTHAMDLKPQTRSYQNNSTLIPDLMQKISGYYPNGQSFNTFEEDKRLDAYTLQYQETDWQFLKRLASRYHTVLVPVSTEDSVRVYLGIPDHRDAGRIEATHYRMYKDILAFKKEAGNGESGLSERDYICYEVMLNNQVLELGDQVTFKGQQLHVFEVRTEMKQGLLTHHYTLCLKRAAYRRMRSNSKLIGSSLSGKVMEVVRDEVKVQLDYDQDWSLAIASPFPYSTMYASDDQTGWYCMPEKGDAVRIYFPNAKEAEGIALSSVRKKVPEEAMAPASKPGSTSAAAGRHSQNVTTTVIQQEQLQPVIHYDKDVKEDLMANPNTKFLLTPTGQKITFEEDKIVITGATGGATLTLTSAGTIILNCENKITLQASKQIEMVSESIMMVANQIEMSTKDGNGGFTMDQGQVVIKGIEVLMNQ</sequence>
<dbReference type="Proteomes" id="UP000187412">
    <property type="component" value="Unassembled WGS sequence"/>
</dbReference>
<dbReference type="RefSeq" id="WP_076110845.1">
    <property type="nucleotide sequence ID" value="NZ_MPTB01000014.1"/>
</dbReference>
<protein>
    <recommendedName>
        <fullName evidence="3">Gp5/Type VI secretion system Vgr protein OB-fold domain-containing protein</fullName>
    </recommendedName>
</protein>
<dbReference type="Pfam" id="PF05954">
    <property type="entry name" value="Phage_GPD"/>
    <property type="match status" value="1"/>
</dbReference>
<gene>
    <name evidence="1" type="ORF">BSK56_12680</name>
</gene>
<accession>A0ABX3HEM1</accession>
<evidence type="ECO:0008006" key="3">
    <source>
        <dbReference type="Google" id="ProtNLM"/>
    </source>
</evidence>
<comment type="caution">
    <text evidence="1">The sequence shown here is derived from an EMBL/GenBank/DDBJ whole genome shotgun (WGS) entry which is preliminary data.</text>
</comment>
<evidence type="ECO:0000313" key="2">
    <source>
        <dbReference type="Proteomes" id="UP000187412"/>
    </source>
</evidence>
<keyword evidence="2" id="KW-1185">Reference proteome</keyword>
<reference evidence="1 2" key="1">
    <citation type="submission" date="2016-10" db="EMBL/GenBank/DDBJ databases">
        <title>Paenibacillus species isolates.</title>
        <authorList>
            <person name="Beno S.M."/>
        </authorList>
    </citation>
    <scope>NUCLEOTIDE SEQUENCE [LARGE SCALE GENOMIC DNA]</scope>
    <source>
        <strain evidence="1 2">FSL H7-0744</strain>
    </source>
</reference>
<evidence type="ECO:0000313" key="1">
    <source>
        <dbReference type="EMBL" id="OMD47766.1"/>
    </source>
</evidence>
<proteinExistence type="predicted"/>
<name>A0ABX3HEM1_PAEBO</name>
<organism evidence="1 2">
    <name type="scientific">Paenibacillus borealis</name>
    <dbReference type="NCBI Taxonomy" id="160799"/>
    <lineage>
        <taxon>Bacteria</taxon>
        <taxon>Bacillati</taxon>
        <taxon>Bacillota</taxon>
        <taxon>Bacilli</taxon>
        <taxon>Bacillales</taxon>
        <taxon>Paenibacillaceae</taxon>
        <taxon>Paenibacillus</taxon>
    </lineage>
</organism>